<keyword evidence="3" id="KW-1185">Reference proteome</keyword>
<evidence type="ECO:0000256" key="1">
    <source>
        <dbReference type="SAM" id="Phobius"/>
    </source>
</evidence>
<dbReference type="RefSeq" id="WP_301139685.1">
    <property type="nucleotide sequence ID" value="NZ_JAUHTQ010000020.1"/>
</dbReference>
<sequence length="60" mass="6321">MFNSFSILALLCSTGSILVVLGIILTIPVGLQLFMLIVGLILCGIGIFGVTKLLLSEKGR</sequence>
<protein>
    <submittedName>
        <fullName evidence="2">Uncharacterized protein</fullName>
    </submittedName>
</protein>
<organism evidence="2 3">
    <name type="scientific">Ureibacillus aquaedulcis</name>
    <dbReference type="NCBI Taxonomy" id="3058421"/>
    <lineage>
        <taxon>Bacteria</taxon>
        <taxon>Bacillati</taxon>
        <taxon>Bacillota</taxon>
        <taxon>Bacilli</taxon>
        <taxon>Bacillales</taxon>
        <taxon>Caryophanaceae</taxon>
        <taxon>Ureibacillus</taxon>
    </lineage>
</organism>
<reference evidence="2" key="1">
    <citation type="submission" date="2023-07" db="EMBL/GenBank/DDBJ databases">
        <title>Ureibacillus sp. isolated from freshwater well.</title>
        <authorList>
            <person name="Kirdat K."/>
            <person name="Bhatt A."/>
            <person name="Teware R."/>
            <person name="Bhavsar Y."/>
            <person name="Yadav A."/>
        </authorList>
    </citation>
    <scope>NUCLEOTIDE SEQUENCE</scope>
    <source>
        <strain evidence="2">BA0131</strain>
    </source>
</reference>
<comment type="caution">
    <text evidence="2">The sequence shown here is derived from an EMBL/GenBank/DDBJ whole genome shotgun (WGS) entry which is preliminary data.</text>
</comment>
<keyword evidence="1" id="KW-1133">Transmembrane helix</keyword>
<dbReference type="Proteomes" id="UP001172743">
    <property type="component" value="Unassembled WGS sequence"/>
</dbReference>
<dbReference type="EMBL" id="JAUHTQ010000020">
    <property type="protein sequence ID" value="MDN4495369.1"/>
    <property type="molecule type" value="Genomic_DNA"/>
</dbReference>
<proteinExistence type="predicted"/>
<evidence type="ECO:0000313" key="3">
    <source>
        <dbReference type="Proteomes" id="UP001172743"/>
    </source>
</evidence>
<feature type="transmembrane region" description="Helical" evidence="1">
    <location>
        <begin position="7"/>
        <end position="27"/>
    </location>
</feature>
<gene>
    <name evidence="2" type="ORF">QYB95_17605</name>
</gene>
<keyword evidence="1" id="KW-0472">Membrane</keyword>
<name>A0ABT8GVC7_9BACL</name>
<evidence type="ECO:0000313" key="2">
    <source>
        <dbReference type="EMBL" id="MDN4495369.1"/>
    </source>
</evidence>
<keyword evidence="1" id="KW-0812">Transmembrane</keyword>
<accession>A0ABT8GVC7</accession>
<feature type="transmembrane region" description="Helical" evidence="1">
    <location>
        <begin position="33"/>
        <end position="55"/>
    </location>
</feature>